<accession>A0A0F9K7Z3</accession>
<dbReference type="EMBL" id="LAZR01014272">
    <property type="protein sequence ID" value="KKM18208.1"/>
    <property type="molecule type" value="Genomic_DNA"/>
</dbReference>
<organism evidence="1">
    <name type="scientific">marine sediment metagenome</name>
    <dbReference type="NCBI Taxonomy" id="412755"/>
    <lineage>
        <taxon>unclassified sequences</taxon>
        <taxon>metagenomes</taxon>
        <taxon>ecological metagenomes</taxon>
    </lineage>
</organism>
<proteinExistence type="predicted"/>
<reference evidence="1" key="1">
    <citation type="journal article" date="2015" name="Nature">
        <title>Complex archaea that bridge the gap between prokaryotes and eukaryotes.</title>
        <authorList>
            <person name="Spang A."/>
            <person name="Saw J.H."/>
            <person name="Jorgensen S.L."/>
            <person name="Zaremba-Niedzwiedzka K."/>
            <person name="Martijn J."/>
            <person name="Lind A.E."/>
            <person name="van Eijk R."/>
            <person name="Schleper C."/>
            <person name="Guy L."/>
            <person name="Ettema T.J."/>
        </authorList>
    </citation>
    <scope>NUCLEOTIDE SEQUENCE</scope>
</reference>
<dbReference type="AlphaFoldDB" id="A0A0F9K7Z3"/>
<gene>
    <name evidence="1" type="ORF">LCGC14_1668060</name>
</gene>
<name>A0A0F9K7Z3_9ZZZZ</name>
<comment type="caution">
    <text evidence="1">The sequence shown here is derived from an EMBL/GenBank/DDBJ whole genome shotgun (WGS) entry which is preliminary data.</text>
</comment>
<sequence length="33" mass="4071">DVDTRHFDLADRTYQKDQKIPDIKNYKNYEKVL</sequence>
<protein>
    <submittedName>
        <fullName evidence="1">Uncharacterized protein</fullName>
    </submittedName>
</protein>
<evidence type="ECO:0000313" key="1">
    <source>
        <dbReference type="EMBL" id="KKM18208.1"/>
    </source>
</evidence>
<feature type="non-terminal residue" evidence="1">
    <location>
        <position position="1"/>
    </location>
</feature>